<dbReference type="PANTHER" id="PTHR10395:SF7">
    <property type="entry name" value="5-HYDROXYISOURATE HYDROLASE"/>
    <property type="match status" value="1"/>
</dbReference>
<comment type="caution">
    <text evidence="10">The sequence shown here is derived from an EMBL/GenBank/DDBJ whole genome shotgun (WGS) entry which is preliminary data.</text>
</comment>
<dbReference type="Proteomes" id="UP000824151">
    <property type="component" value="Unassembled WGS sequence"/>
</dbReference>
<dbReference type="SUPFAM" id="SSF49472">
    <property type="entry name" value="Transthyretin (synonym: prealbumin)"/>
    <property type="match status" value="1"/>
</dbReference>
<sequence length="108" mass="11521">MSYITAHALDSTAGTPARGMHVTLMTSAGEEIAAAVTNDDGRVGELGPETLEPGTYRIVFGTGAYFQAAGMDHFHPSVTIDFTVKAGEKHYHIPLLLSPFAYSTYRGS</sequence>
<feature type="binding site" evidence="7">
    <location>
        <position position="7"/>
    </location>
    <ligand>
        <name>substrate</name>
    </ligand>
</feature>
<proteinExistence type="inferred from homology"/>
<keyword evidence="5 8" id="KW-0659">Purine metabolism</keyword>
<evidence type="ECO:0000256" key="2">
    <source>
        <dbReference type="ARBA" id="ARBA00002704"/>
    </source>
</evidence>
<dbReference type="CDD" id="cd05822">
    <property type="entry name" value="TLP_HIUase"/>
    <property type="match status" value="1"/>
</dbReference>
<comment type="function">
    <text evidence="2">Catalyzes the hydrolysis of 5-hydroxyisourate (HIU) to 2-oxo-4-hydroxy-4-carboxy-5-ureidoimidazoline (OHCU).</text>
</comment>
<evidence type="ECO:0000313" key="10">
    <source>
        <dbReference type="EMBL" id="HIW99357.1"/>
    </source>
</evidence>
<name>A0A9D1S1J7_9MICC</name>
<reference evidence="10" key="1">
    <citation type="journal article" date="2021" name="PeerJ">
        <title>Extensive microbial diversity within the chicken gut microbiome revealed by metagenomics and culture.</title>
        <authorList>
            <person name="Gilroy R."/>
            <person name="Ravi A."/>
            <person name="Getino M."/>
            <person name="Pursley I."/>
            <person name="Horton D.L."/>
            <person name="Alikhan N.F."/>
            <person name="Baker D."/>
            <person name="Gharbi K."/>
            <person name="Hall N."/>
            <person name="Watson M."/>
            <person name="Adriaenssens E.M."/>
            <person name="Foster-Nyarko E."/>
            <person name="Jarju S."/>
            <person name="Secka A."/>
            <person name="Antonio M."/>
            <person name="Oren A."/>
            <person name="Chaudhuri R.R."/>
            <person name="La Ragione R."/>
            <person name="Hildebrand F."/>
            <person name="Pallen M.J."/>
        </authorList>
    </citation>
    <scope>NUCLEOTIDE SEQUENCE</scope>
    <source>
        <strain evidence="10">ChiHejej3B27-3195</strain>
    </source>
</reference>
<dbReference type="EMBL" id="DXGD01000156">
    <property type="protein sequence ID" value="HIW99357.1"/>
    <property type="molecule type" value="Genomic_DNA"/>
</dbReference>
<dbReference type="InterPro" id="IPR036817">
    <property type="entry name" value="Transthyretin/HIU_hydrolase_sf"/>
</dbReference>
<evidence type="ECO:0000256" key="1">
    <source>
        <dbReference type="ARBA" id="ARBA00001043"/>
    </source>
</evidence>
<feature type="binding site" evidence="7">
    <location>
        <position position="105"/>
    </location>
    <ligand>
        <name>substrate</name>
    </ligand>
</feature>
<feature type="binding site" evidence="7">
    <location>
        <position position="42"/>
    </location>
    <ligand>
        <name>substrate</name>
    </ligand>
</feature>
<protein>
    <recommendedName>
        <fullName evidence="8">5-hydroxyisourate hydrolase</fullName>
        <shortName evidence="8">HIU hydrolase</shortName>
        <shortName evidence="8">HIUHase</shortName>
        <ecNumber evidence="8">3.5.2.17</ecNumber>
    </recommendedName>
</protein>
<feature type="domain" description="Transthyretin/hydroxyisourate hydrolase" evidence="9">
    <location>
        <begin position="4"/>
        <end position="107"/>
    </location>
</feature>
<evidence type="ECO:0000313" key="11">
    <source>
        <dbReference type="Proteomes" id="UP000824151"/>
    </source>
</evidence>
<dbReference type="InterPro" id="IPR000895">
    <property type="entry name" value="Transthyretin/HIU_hydrolase"/>
</dbReference>
<dbReference type="Pfam" id="PF00576">
    <property type="entry name" value="Transthyretin"/>
    <property type="match status" value="1"/>
</dbReference>
<dbReference type="PANTHER" id="PTHR10395">
    <property type="entry name" value="URICASE AND TRANSTHYRETIN-RELATED"/>
    <property type="match status" value="1"/>
</dbReference>
<evidence type="ECO:0000259" key="9">
    <source>
        <dbReference type="SMART" id="SM00095"/>
    </source>
</evidence>
<organism evidence="10 11">
    <name type="scientific">Candidatus Nesterenkonia stercoripullorum</name>
    <dbReference type="NCBI Taxonomy" id="2838701"/>
    <lineage>
        <taxon>Bacteria</taxon>
        <taxon>Bacillati</taxon>
        <taxon>Actinomycetota</taxon>
        <taxon>Actinomycetes</taxon>
        <taxon>Micrococcales</taxon>
        <taxon>Micrococcaceae</taxon>
        <taxon>Nesterenkonia</taxon>
    </lineage>
</organism>
<evidence type="ECO:0000256" key="3">
    <source>
        <dbReference type="ARBA" id="ARBA00009850"/>
    </source>
</evidence>
<reference evidence="10" key="2">
    <citation type="submission" date="2021-04" db="EMBL/GenBank/DDBJ databases">
        <authorList>
            <person name="Gilroy R."/>
        </authorList>
    </citation>
    <scope>NUCLEOTIDE SEQUENCE</scope>
    <source>
        <strain evidence="10">ChiHejej3B27-3195</strain>
    </source>
</reference>
<gene>
    <name evidence="10" type="primary">uraH</name>
    <name evidence="10" type="ORF">H9871_04360</name>
</gene>
<dbReference type="InterPro" id="IPR023416">
    <property type="entry name" value="Transthyretin/HIU_hydrolase_d"/>
</dbReference>
<dbReference type="SMART" id="SM00095">
    <property type="entry name" value="TR_THY"/>
    <property type="match status" value="1"/>
</dbReference>
<dbReference type="GO" id="GO:0033971">
    <property type="term" value="F:hydroxyisourate hydrolase activity"/>
    <property type="evidence" value="ECO:0007669"/>
    <property type="project" value="UniProtKB-EC"/>
</dbReference>
<evidence type="ECO:0000256" key="7">
    <source>
        <dbReference type="PIRSR" id="PIRSR600895-51"/>
    </source>
</evidence>
<dbReference type="EC" id="3.5.2.17" evidence="8"/>
<dbReference type="AlphaFoldDB" id="A0A9D1S1J7"/>
<evidence type="ECO:0000256" key="5">
    <source>
        <dbReference type="ARBA" id="ARBA00022631"/>
    </source>
</evidence>
<dbReference type="PRINTS" id="PR00189">
    <property type="entry name" value="TRNSTHYRETIN"/>
</dbReference>
<dbReference type="GO" id="GO:0006144">
    <property type="term" value="P:purine nucleobase metabolic process"/>
    <property type="evidence" value="ECO:0007669"/>
    <property type="project" value="UniProtKB-KW"/>
</dbReference>
<accession>A0A9D1S1J7</accession>
<dbReference type="NCBIfam" id="TIGR02962">
    <property type="entry name" value="hdxy_isourate"/>
    <property type="match status" value="1"/>
</dbReference>
<comment type="similarity">
    <text evidence="3 8">Belongs to the transthyretin family. 5-hydroxyisourate hydrolase subfamily.</text>
</comment>
<keyword evidence="6 8" id="KW-0378">Hydrolase</keyword>
<evidence type="ECO:0000256" key="6">
    <source>
        <dbReference type="ARBA" id="ARBA00022801"/>
    </source>
</evidence>
<dbReference type="Gene3D" id="2.60.40.180">
    <property type="entry name" value="Transthyretin/hydroxyisourate hydrolase domain"/>
    <property type="match status" value="1"/>
</dbReference>
<evidence type="ECO:0000256" key="8">
    <source>
        <dbReference type="RuleBase" id="RU361270"/>
    </source>
</evidence>
<comment type="subunit">
    <text evidence="4 8">Homotetramer.</text>
</comment>
<dbReference type="InterPro" id="IPR014306">
    <property type="entry name" value="Hydroxyisourate_hydrolase"/>
</dbReference>
<evidence type="ECO:0000256" key="4">
    <source>
        <dbReference type="ARBA" id="ARBA00011881"/>
    </source>
</evidence>
<comment type="catalytic activity">
    <reaction evidence="1 8">
        <text>5-hydroxyisourate + H2O = 5-hydroxy-2-oxo-4-ureido-2,5-dihydro-1H-imidazole-5-carboxylate + H(+)</text>
        <dbReference type="Rhea" id="RHEA:23736"/>
        <dbReference type="ChEBI" id="CHEBI:15377"/>
        <dbReference type="ChEBI" id="CHEBI:15378"/>
        <dbReference type="ChEBI" id="CHEBI:18072"/>
        <dbReference type="ChEBI" id="CHEBI:58639"/>
        <dbReference type="EC" id="3.5.2.17"/>
    </reaction>
</comment>